<proteinExistence type="predicted"/>
<reference evidence="2 3" key="1">
    <citation type="submission" date="2015-01" db="EMBL/GenBank/DDBJ databases">
        <title>Draft Genome Sequences of Four Bacillus thermoamylovorans Strains, Isolated From Food Products.</title>
        <authorList>
            <person name="Krawcyk A.O."/>
            <person name="Berendsen E.M."/>
            <person name="Eijlander R.T."/>
            <person name="de Jong A."/>
            <person name="Wells-Bennik M."/>
            <person name="Kuipers O.P."/>
        </authorList>
    </citation>
    <scope>NUCLEOTIDE SEQUENCE [LARGE SCALE GENOMIC DNA]</scope>
    <source>
        <strain evidence="2 3">B4167</strain>
    </source>
</reference>
<name>A0A0D0GE00_9BACI</name>
<dbReference type="Pfam" id="PF01695">
    <property type="entry name" value="IstB_IS21"/>
    <property type="match status" value="1"/>
</dbReference>
<organism evidence="2 3">
    <name type="scientific">Caldibacillus thermoamylovorans</name>
    <dbReference type="NCBI Taxonomy" id="35841"/>
    <lineage>
        <taxon>Bacteria</taxon>
        <taxon>Bacillati</taxon>
        <taxon>Bacillota</taxon>
        <taxon>Bacilli</taxon>
        <taxon>Bacillales</taxon>
        <taxon>Bacillaceae</taxon>
        <taxon>Caldibacillus</taxon>
    </lineage>
</organism>
<dbReference type="Gene3D" id="3.40.50.300">
    <property type="entry name" value="P-loop containing nucleotide triphosphate hydrolases"/>
    <property type="match status" value="1"/>
</dbReference>
<evidence type="ECO:0000313" key="2">
    <source>
        <dbReference type="EMBL" id="KIO72571.1"/>
    </source>
</evidence>
<comment type="caution">
    <text evidence="2">The sequence shown here is derived from an EMBL/GenBank/DDBJ whole genome shotgun (WGS) entry which is preliminary data.</text>
</comment>
<dbReference type="AlphaFoldDB" id="A0A0D0GE00"/>
<dbReference type="PANTHER" id="PTHR30050:SF4">
    <property type="entry name" value="ATP-BINDING PROTEIN RV3427C IN INSERTION SEQUENCE-RELATED"/>
    <property type="match status" value="1"/>
</dbReference>
<dbReference type="SUPFAM" id="SSF52540">
    <property type="entry name" value="P-loop containing nucleoside triphosphate hydrolases"/>
    <property type="match status" value="1"/>
</dbReference>
<sequence length="84" mass="9927">MFISMGELVHTLKTEDISRKSHTRLTRIRKANLVIIDDLMFMAMDQHEANLFFHLINELYDKSSIILTSNKDPKEWGTYWGNQQ</sequence>
<dbReference type="GO" id="GO:0006260">
    <property type="term" value="P:DNA replication"/>
    <property type="evidence" value="ECO:0007669"/>
    <property type="project" value="TreeGrafter"/>
</dbReference>
<dbReference type="GO" id="GO:0005524">
    <property type="term" value="F:ATP binding"/>
    <property type="evidence" value="ECO:0007669"/>
    <property type="project" value="InterPro"/>
</dbReference>
<dbReference type="InterPro" id="IPR002611">
    <property type="entry name" value="IstB_ATP-bd"/>
</dbReference>
<accession>A0A0D0GE00</accession>
<evidence type="ECO:0000259" key="1">
    <source>
        <dbReference type="Pfam" id="PF01695"/>
    </source>
</evidence>
<dbReference type="Proteomes" id="UP000032076">
    <property type="component" value="Unassembled WGS sequence"/>
</dbReference>
<feature type="domain" description="IstB-like ATP-binding" evidence="1">
    <location>
        <begin position="2"/>
        <end position="82"/>
    </location>
</feature>
<evidence type="ECO:0000313" key="3">
    <source>
        <dbReference type="Proteomes" id="UP000032076"/>
    </source>
</evidence>
<protein>
    <recommendedName>
        <fullName evidence="1">IstB-like ATP-binding domain-containing protein</fullName>
    </recommendedName>
</protein>
<dbReference type="EMBL" id="JXLU01000092">
    <property type="protein sequence ID" value="KIO72571.1"/>
    <property type="molecule type" value="Genomic_DNA"/>
</dbReference>
<dbReference type="InterPro" id="IPR027417">
    <property type="entry name" value="P-loop_NTPase"/>
</dbReference>
<dbReference type="PANTHER" id="PTHR30050">
    <property type="entry name" value="CHROMOSOMAL REPLICATION INITIATOR PROTEIN DNAA"/>
    <property type="match status" value="1"/>
</dbReference>
<gene>
    <name evidence="2" type="ORF">B4167_2959</name>
</gene>